<protein>
    <submittedName>
        <fullName evidence="3">Tripartite tricarboxylate transporter substrate binding protein</fullName>
    </submittedName>
</protein>
<dbReference type="PANTHER" id="PTHR42928:SF5">
    <property type="entry name" value="BLR1237 PROTEIN"/>
    <property type="match status" value="1"/>
</dbReference>
<feature type="chain" id="PRO_5040910761" evidence="2">
    <location>
        <begin position="24"/>
        <end position="322"/>
    </location>
</feature>
<accession>A0A9X2PM07</accession>
<dbReference type="Pfam" id="PF03401">
    <property type="entry name" value="TctC"/>
    <property type="match status" value="1"/>
</dbReference>
<gene>
    <name evidence="3" type="ORF">NVS89_14455</name>
</gene>
<dbReference type="AlphaFoldDB" id="A0A9X2PM07"/>
<keyword evidence="2" id="KW-0732">Signal</keyword>
<dbReference type="InterPro" id="IPR042100">
    <property type="entry name" value="Bug_dom1"/>
</dbReference>
<dbReference type="PANTHER" id="PTHR42928">
    <property type="entry name" value="TRICARBOXYLATE-BINDING PROTEIN"/>
    <property type="match status" value="1"/>
</dbReference>
<dbReference type="SUPFAM" id="SSF53850">
    <property type="entry name" value="Periplasmic binding protein-like II"/>
    <property type="match status" value="1"/>
</dbReference>
<feature type="signal peptide" evidence="2">
    <location>
        <begin position="1"/>
        <end position="23"/>
    </location>
</feature>
<evidence type="ECO:0000313" key="3">
    <source>
        <dbReference type="EMBL" id="MCS0496303.1"/>
    </source>
</evidence>
<dbReference type="Gene3D" id="3.40.190.150">
    <property type="entry name" value="Bordetella uptake gene, domain 1"/>
    <property type="match status" value="1"/>
</dbReference>
<proteinExistence type="inferred from homology"/>
<evidence type="ECO:0000256" key="1">
    <source>
        <dbReference type="ARBA" id="ARBA00006987"/>
    </source>
</evidence>
<name>A0A9X2PM07_9HYPH</name>
<dbReference type="CDD" id="cd07012">
    <property type="entry name" value="PBP2_Bug_TTT"/>
    <property type="match status" value="1"/>
</dbReference>
<comment type="similarity">
    <text evidence="1">Belongs to the UPF0065 (bug) family.</text>
</comment>
<dbReference type="EMBL" id="JANTHZ010000006">
    <property type="protein sequence ID" value="MCS0496303.1"/>
    <property type="molecule type" value="Genomic_DNA"/>
</dbReference>
<reference evidence="3" key="1">
    <citation type="submission" date="2022-08" db="EMBL/GenBank/DDBJ databases">
        <authorList>
            <person name="Li F."/>
        </authorList>
    </citation>
    <scope>NUCLEOTIDE SEQUENCE</scope>
    <source>
        <strain evidence="3">MQZ15Z-1</strain>
    </source>
</reference>
<dbReference type="Proteomes" id="UP001151088">
    <property type="component" value="Unassembled WGS sequence"/>
</dbReference>
<dbReference type="Gene3D" id="3.40.190.10">
    <property type="entry name" value="Periplasmic binding protein-like II"/>
    <property type="match status" value="1"/>
</dbReference>
<dbReference type="RefSeq" id="WP_258733461.1">
    <property type="nucleotide sequence ID" value="NZ_JANTHZ010000006.1"/>
</dbReference>
<evidence type="ECO:0000256" key="2">
    <source>
        <dbReference type="SAM" id="SignalP"/>
    </source>
</evidence>
<organism evidence="3 4">
    <name type="scientific">Ancylobacter mangrovi</name>
    <dbReference type="NCBI Taxonomy" id="2972472"/>
    <lineage>
        <taxon>Bacteria</taxon>
        <taxon>Pseudomonadati</taxon>
        <taxon>Pseudomonadota</taxon>
        <taxon>Alphaproteobacteria</taxon>
        <taxon>Hyphomicrobiales</taxon>
        <taxon>Xanthobacteraceae</taxon>
        <taxon>Ancylobacter</taxon>
    </lineage>
</organism>
<comment type="caution">
    <text evidence="3">The sequence shown here is derived from an EMBL/GenBank/DDBJ whole genome shotgun (WGS) entry which is preliminary data.</text>
</comment>
<keyword evidence="4" id="KW-1185">Reference proteome</keyword>
<sequence length="322" mass="34665">MMKFAAGLAAIVLSAVSAPAVQAQSFPDKPIELVCSTSPGSTAAMWCQLMAQVLAKPDVLGTPVNVVYKGAGSGNEAAVYVMSRPADGYTLLHASASFSGYMNLPTFSVKPDDLEFLVKVEKFIYGLAVRSDSKYKTFGDLVSAAKLAPGTIGIAGNKIGSIHHKHIISAFSAAGATVIHIPYQGSGDAMRDLLGGHVPAALGTIGQIMPHEKAGKIRTLVVLNETRSPALPDVPTIQELGYVYPISHQWQGIFLKKGTPDEVKAKLRAAFRKVVDSPEYAEYLKNSPHVEKAFEDDPEKLRESFQQELQSYRTFMQENGIL</sequence>
<dbReference type="InterPro" id="IPR005064">
    <property type="entry name" value="BUG"/>
</dbReference>
<evidence type="ECO:0000313" key="4">
    <source>
        <dbReference type="Proteomes" id="UP001151088"/>
    </source>
</evidence>
<dbReference type="PIRSF" id="PIRSF017082">
    <property type="entry name" value="YflP"/>
    <property type="match status" value="1"/>
</dbReference>